<proteinExistence type="predicted"/>
<dbReference type="Proteomes" id="UP000735302">
    <property type="component" value="Unassembled WGS sequence"/>
</dbReference>
<comment type="caution">
    <text evidence="1">The sequence shown here is derived from an EMBL/GenBank/DDBJ whole genome shotgun (WGS) entry which is preliminary data.</text>
</comment>
<gene>
    <name evidence="1" type="ORF">PoB_006277100</name>
</gene>
<dbReference type="AlphaFoldDB" id="A0AAV4CWI7"/>
<accession>A0AAV4CWI7</accession>
<dbReference type="EMBL" id="BLXT01007044">
    <property type="protein sequence ID" value="GFO36266.1"/>
    <property type="molecule type" value="Genomic_DNA"/>
</dbReference>
<sequence>MSVSTVTTLTESRDSTMSVSTVTTLTRVYTDSTMSVSTVTSSCKDMSASDEFLSPPPFLDFSEFDGSSISSGQWIETNFQTRQI</sequence>
<evidence type="ECO:0000313" key="2">
    <source>
        <dbReference type="Proteomes" id="UP000735302"/>
    </source>
</evidence>
<keyword evidence="2" id="KW-1185">Reference proteome</keyword>
<organism evidence="1 2">
    <name type="scientific">Plakobranchus ocellatus</name>
    <dbReference type="NCBI Taxonomy" id="259542"/>
    <lineage>
        <taxon>Eukaryota</taxon>
        <taxon>Metazoa</taxon>
        <taxon>Spiralia</taxon>
        <taxon>Lophotrochozoa</taxon>
        <taxon>Mollusca</taxon>
        <taxon>Gastropoda</taxon>
        <taxon>Heterobranchia</taxon>
        <taxon>Euthyneura</taxon>
        <taxon>Panpulmonata</taxon>
        <taxon>Sacoglossa</taxon>
        <taxon>Placobranchoidea</taxon>
        <taxon>Plakobranchidae</taxon>
        <taxon>Plakobranchus</taxon>
    </lineage>
</organism>
<reference evidence="1 2" key="1">
    <citation type="journal article" date="2021" name="Elife">
        <title>Chloroplast acquisition without the gene transfer in kleptoplastic sea slugs, Plakobranchus ocellatus.</title>
        <authorList>
            <person name="Maeda T."/>
            <person name="Takahashi S."/>
            <person name="Yoshida T."/>
            <person name="Shimamura S."/>
            <person name="Takaki Y."/>
            <person name="Nagai Y."/>
            <person name="Toyoda A."/>
            <person name="Suzuki Y."/>
            <person name="Arimoto A."/>
            <person name="Ishii H."/>
            <person name="Satoh N."/>
            <person name="Nishiyama T."/>
            <person name="Hasebe M."/>
            <person name="Maruyama T."/>
            <person name="Minagawa J."/>
            <person name="Obokata J."/>
            <person name="Shigenobu S."/>
        </authorList>
    </citation>
    <scope>NUCLEOTIDE SEQUENCE [LARGE SCALE GENOMIC DNA]</scope>
</reference>
<name>A0AAV4CWI7_9GAST</name>
<protein>
    <submittedName>
        <fullName evidence="1">Uncharacterized protein</fullName>
    </submittedName>
</protein>
<evidence type="ECO:0000313" key="1">
    <source>
        <dbReference type="EMBL" id="GFO36266.1"/>
    </source>
</evidence>